<dbReference type="InterPro" id="IPR046601">
    <property type="entry name" value="DUF6660"/>
</dbReference>
<dbReference type="Pfam" id="PF20365">
    <property type="entry name" value="DUF6660"/>
    <property type="match status" value="1"/>
</dbReference>
<dbReference type="EMBL" id="CP032050">
    <property type="protein sequence ID" value="AYN67669.1"/>
    <property type="molecule type" value="Genomic_DNA"/>
</dbReference>
<keyword evidence="2" id="KW-1185">Reference proteome</keyword>
<sequence length="102" mass="11442">MKYLAVILTIYFLSLNLIPCSDSGDSIEGSANVTMVDLDNHNGDNCDLCSPFCQCHCCHTHTVVLNKLSFDPLPKTFPKKSFSHFDSLGKELPFYLFQPPRV</sequence>
<organism evidence="1 2">
    <name type="scientific">Euzebyella marina</name>
    <dbReference type="NCBI Taxonomy" id="1761453"/>
    <lineage>
        <taxon>Bacteria</taxon>
        <taxon>Pseudomonadati</taxon>
        <taxon>Bacteroidota</taxon>
        <taxon>Flavobacteriia</taxon>
        <taxon>Flavobacteriales</taxon>
        <taxon>Flavobacteriaceae</taxon>
        <taxon>Euzebyella</taxon>
    </lineage>
</organism>
<dbReference type="Proteomes" id="UP000276309">
    <property type="component" value="Chromosome"/>
</dbReference>
<evidence type="ECO:0000313" key="1">
    <source>
        <dbReference type="EMBL" id="AYN67669.1"/>
    </source>
</evidence>
<proteinExistence type="predicted"/>
<accession>A0A3G2L5W9</accession>
<name>A0A3G2L5W9_9FLAO</name>
<dbReference type="OrthoDB" id="997115at2"/>
<gene>
    <name evidence="1" type="ORF">D1013_09960</name>
</gene>
<dbReference type="RefSeq" id="WP_121848685.1">
    <property type="nucleotide sequence ID" value="NZ_CP032050.1"/>
</dbReference>
<dbReference type="AlphaFoldDB" id="A0A3G2L5W9"/>
<dbReference type="KEGG" id="emar:D1013_09960"/>
<evidence type="ECO:0000313" key="2">
    <source>
        <dbReference type="Proteomes" id="UP000276309"/>
    </source>
</evidence>
<protein>
    <submittedName>
        <fullName evidence="1">Uncharacterized protein</fullName>
    </submittedName>
</protein>
<reference evidence="1 2" key="1">
    <citation type="submission" date="2018-08" db="EMBL/GenBank/DDBJ databases">
        <title>The reduced genetic potential of extracellular carbohydrate catabolism in Euzebyella marina RN62, a Flavobacteriia bacterium isolated from the hadal water.</title>
        <authorList>
            <person name="Xue C."/>
        </authorList>
    </citation>
    <scope>NUCLEOTIDE SEQUENCE [LARGE SCALE GENOMIC DNA]</scope>
    <source>
        <strain evidence="1 2">RN62</strain>
    </source>
</reference>